<evidence type="ECO:0000259" key="2">
    <source>
        <dbReference type="PROSITE" id="PS51782"/>
    </source>
</evidence>
<proteinExistence type="predicted"/>
<feature type="domain" description="LysM" evidence="2">
    <location>
        <begin position="46"/>
        <end position="92"/>
    </location>
</feature>
<dbReference type="EMBL" id="FOPW01000015">
    <property type="protein sequence ID" value="SFH78649.1"/>
    <property type="molecule type" value="Genomic_DNA"/>
</dbReference>
<gene>
    <name evidence="3" type="ORF">SAMN05216274_11516</name>
</gene>
<evidence type="ECO:0000256" key="1">
    <source>
        <dbReference type="SAM" id="MobiDB-lite"/>
    </source>
</evidence>
<dbReference type="SMART" id="SM00257">
    <property type="entry name" value="LysM"/>
    <property type="match status" value="1"/>
</dbReference>
<evidence type="ECO:0000313" key="4">
    <source>
        <dbReference type="Proteomes" id="UP000199681"/>
    </source>
</evidence>
<comment type="caution">
    <text evidence="3">The sequence shown here is derived from an EMBL/GenBank/DDBJ whole genome shotgun (WGS) entry which is preliminary data.</text>
</comment>
<protein>
    <submittedName>
        <fullName evidence="3">LysM domain-containing protein</fullName>
    </submittedName>
</protein>
<organism evidence="3 4">
    <name type="scientific">Cryobacterium levicorallinum</name>
    <dbReference type="NCBI Taxonomy" id="995038"/>
    <lineage>
        <taxon>Bacteria</taxon>
        <taxon>Bacillati</taxon>
        <taxon>Actinomycetota</taxon>
        <taxon>Actinomycetes</taxon>
        <taxon>Micrococcales</taxon>
        <taxon>Microbacteriaceae</taxon>
        <taxon>Cryobacterium</taxon>
    </lineage>
</organism>
<dbReference type="InterPro" id="IPR018392">
    <property type="entry name" value="LysM"/>
</dbReference>
<evidence type="ECO:0000313" key="3">
    <source>
        <dbReference type="EMBL" id="SFH78649.1"/>
    </source>
</evidence>
<keyword evidence="4" id="KW-1185">Reference proteome</keyword>
<sequence>MIPNPEVPDLVPNAEPVPLPQGPAVDLGSTPGARGTTMSDGAGALLTYTVIEGDAFFDIAQRFNIPVQLLLTMNPSVPGLGENIYIKQKINLDWTTTL</sequence>
<reference evidence="3 4" key="1">
    <citation type="submission" date="2016-10" db="EMBL/GenBank/DDBJ databases">
        <authorList>
            <person name="Varghese N."/>
            <person name="Submissions S."/>
        </authorList>
    </citation>
    <scope>NUCLEOTIDE SEQUENCE [LARGE SCALE GENOMIC DNA]</scope>
    <source>
        <strain evidence="3 4">GMCC 1.11211</strain>
    </source>
</reference>
<dbReference type="PROSITE" id="PS51782">
    <property type="entry name" value="LYSM"/>
    <property type="match status" value="1"/>
</dbReference>
<accession>A0ABY1EGN5</accession>
<feature type="region of interest" description="Disordered" evidence="1">
    <location>
        <begin position="1"/>
        <end position="36"/>
    </location>
</feature>
<dbReference type="InterPro" id="IPR036779">
    <property type="entry name" value="LysM_dom_sf"/>
</dbReference>
<dbReference type="Pfam" id="PF01476">
    <property type="entry name" value="LysM"/>
    <property type="match status" value="1"/>
</dbReference>
<dbReference type="SUPFAM" id="SSF54106">
    <property type="entry name" value="LysM domain"/>
    <property type="match status" value="1"/>
</dbReference>
<name>A0ABY1EGN5_9MICO</name>
<dbReference type="Gene3D" id="3.10.350.10">
    <property type="entry name" value="LysM domain"/>
    <property type="match status" value="1"/>
</dbReference>
<dbReference type="CDD" id="cd00118">
    <property type="entry name" value="LysM"/>
    <property type="match status" value="1"/>
</dbReference>
<dbReference type="Proteomes" id="UP000199681">
    <property type="component" value="Unassembled WGS sequence"/>
</dbReference>